<dbReference type="PROSITE" id="PS00198">
    <property type="entry name" value="4FE4S_FER_1"/>
    <property type="match status" value="3"/>
</dbReference>
<evidence type="ECO:0000313" key="6">
    <source>
        <dbReference type="EMBL" id="AFM24122.1"/>
    </source>
</evidence>
<dbReference type="HOGENOM" id="CLU_077329_0_0_7"/>
<keyword evidence="1" id="KW-0004">4Fe-4S</keyword>
<feature type="domain" description="4Fe-4S ferredoxin-type" evidence="5">
    <location>
        <begin position="41"/>
        <end position="71"/>
    </location>
</feature>
<evidence type="ECO:0000256" key="3">
    <source>
        <dbReference type="ARBA" id="ARBA00023004"/>
    </source>
</evidence>
<keyword evidence="4" id="KW-0411">Iron-sulfur</keyword>
<dbReference type="PANTHER" id="PTHR43687:SF1">
    <property type="entry name" value="FERREDOXIN III"/>
    <property type="match status" value="1"/>
</dbReference>
<feature type="domain" description="4Fe-4S ferredoxin-type" evidence="5">
    <location>
        <begin position="79"/>
        <end position="114"/>
    </location>
</feature>
<protein>
    <submittedName>
        <fullName evidence="6">NADH:ubiquinone oxidoreductase chain I-like protein</fullName>
    </submittedName>
</protein>
<dbReference type="EMBL" id="CP003360">
    <property type="protein sequence ID" value="AFM24122.1"/>
    <property type="molecule type" value="Genomic_DNA"/>
</dbReference>
<dbReference type="AlphaFoldDB" id="I4C3I1"/>
<evidence type="ECO:0000256" key="1">
    <source>
        <dbReference type="ARBA" id="ARBA00022485"/>
    </source>
</evidence>
<dbReference type="InterPro" id="IPR017896">
    <property type="entry name" value="4Fe4S_Fe-S-bd"/>
</dbReference>
<dbReference type="InterPro" id="IPR050572">
    <property type="entry name" value="Fe-S_Ferredoxin"/>
</dbReference>
<organism evidence="6 7">
    <name type="scientific">Desulfomonile tiedjei (strain ATCC 49306 / DSM 6799 / DCB-1)</name>
    <dbReference type="NCBI Taxonomy" id="706587"/>
    <lineage>
        <taxon>Bacteria</taxon>
        <taxon>Pseudomonadati</taxon>
        <taxon>Thermodesulfobacteriota</taxon>
        <taxon>Desulfomonilia</taxon>
        <taxon>Desulfomonilales</taxon>
        <taxon>Desulfomonilaceae</taxon>
        <taxon>Desulfomonile</taxon>
    </lineage>
</organism>
<accession>I4C3I1</accession>
<evidence type="ECO:0000313" key="7">
    <source>
        <dbReference type="Proteomes" id="UP000006055"/>
    </source>
</evidence>
<dbReference type="eggNOG" id="COG2768">
    <property type="taxonomic scope" value="Bacteria"/>
</dbReference>
<dbReference type="Pfam" id="PF00037">
    <property type="entry name" value="Fer4"/>
    <property type="match status" value="2"/>
</dbReference>
<dbReference type="OrthoDB" id="9808559at2"/>
<dbReference type="Pfam" id="PF12838">
    <property type="entry name" value="Fer4_7"/>
    <property type="match status" value="1"/>
</dbReference>
<feature type="domain" description="4Fe-4S ferredoxin-type" evidence="5">
    <location>
        <begin position="121"/>
        <end position="151"/>
    </location>
</feature>
<sequence length="206" mass="22719">MESITRRKLLRYTLEAGLTVGLIGGLSVTSSTGSYVRPPRALPPTDFTSRCIRCSICVEVCPTRAVSLLDITLDFKNISTPVINPVFGGCVAWNKKCLRCAESCPSGALDPAVEISTLKIGRVWLEPEPCVNCMVCFQRCPIEGALLFPNPEGKPFTRERDIPTRLKLVNSSLKPYINPELCVGCGLCVHYCPKKVMFLEPIENLR</sequence>
<dbReference type="CDD" id="cd16373">
    <property type="entry name" value="DMSOR_beta_like"/>
    <property type="match status" value="1"/>
</dbReference>
<dbReference type="Gene3D" id="3.30.70.20">
    <property type="match status" value="1"/>
</dbReference>
<keyword evidence="2" id="KW-0479">Metal-binding</keyword>
<evidence type="ECO:0000259" key="5">
    <source>
        <dbReference type="PROSITE" id="PS51379"/>
    </source>
</evidence>
<dbReference type="RefSeq" id="WP_014809272.1">
    <property type="nucleotide sequence ID" value="NC_018025.1"/>
</dbReference>
<proteinExistence type="predicted"/>
<dbReference type="PANTHER" id="PTHR43687">
    <property type="entry name" value="ADENYLYLSULFATE REDUCTASE, BETA SUBUNIT"/>
    <property type="match status" value="1"/>
</dbReference>
<dbReference type="PROSITE" id="PS51379">
    <property type="entry name" value="4FE4S_FER_2"/>
    <property type="match status" value="4"/>
</dbReference>
<name>I4C3I1_DESTA</name>
<dbReference type="GO" id="GO:0051539">
    <property type="term" value="F:4 iron, 4 sulfur cluster binding"/>
    <property type="evidence" value="ECO:0007669"/>
    <property type="project" value="UniProtKB-KW"/>
</dbReference>
<evidence type="ECO:0000256" key="4">
    <source>
        <dbReference type="ARBA" id="ARBA00023014"/>
    </source>
</evidence>
<dbReference type="InterPro" id="IPR017900">
    <property type="entry name" value="4Fe4S_Fe_S_CS"/>
</dbReference>
<dbReference type="SUPFAM" id="SSF54862">
    <property type="entry name" value="4Fe-4S ferredoxins"/>
    <property type="match status" value="1"/>
</dbReference>
<evidence type="ECO:0000256" key="2">
    <source>
        <dbReference type="ARBA" id="ARBA00022723"/>
    </source>
</evidence>
<gene>
    <name evidence="6" type="ordered locus">Desti_1410</name>
</gene>
<dbReference type="Gene3D" id="3.30.70.3270">
    <property type="match status" value="1"/>
</dbReference>
<keyword evidence="6" id="KW-0830">Ubiquinone</keyword>
<dbReference type="STRING" id="706587.Desti_1410"/>
<keyword evidence="7" id="KW-1185">Reference proteome</keyword>
<dbReference type="KEGG" id="dti:Desti_1410"/>
<feature type="domain" description="4Fe-4S ferredoxin-type" evidence="5">
    <location>
        <begin position="173"/>
        <end position="202"/>
    </location>
</feature>
<dbReference type="GO" id="GO:0046872">
    <property type="term" value="F:metal ion binding"/>
    <property type="evidence" value="ECO:0007669"/>
    <property type="project" value="UniProtKB-KW"/>
</dbReference>
<keyword evidence="3" id="KW-0408">Iron</keyword>
<dbReference type="eggNOG" id="COG1143">
    <property type="taxonomic scope" value="Bacteria"/>
</dbReference>
<dbReference type="Proteomes" id="UP000006055">
    <property type="component" value="Chromosome"/>
</dbReference>
<reference evidence="7" key="1">
    <citation type="submission" date="2012-06" db="EMBL/GenBank/DDBJ databases">
        <title>Complete sequence of chromosome of Desulfomonile tiedjei DSM 6799.</title>
        <authorList>
            <person name="Lucas S."/>
            <person name="Copeland A."/>
            <person name="Lapidus A."/>
            <person name="Glavina del Rio T."/>
            <person name="Dalin E."/>
            <person name="Tice H."/>
            <person name="Bruce D."/>
            <person name="Goodwin L."/>
            <person name="Pitluck S."/>
            <person name="Peters L."/>
            <person name="Ovchinnikova G."/>
            <person name="Zeytun A."/>
            <person name="Lu M."/>
            <person name="Kyrpides N."/>
            <person name="Mavromatis K."/>
            <person name="Ivanova N."/>
            <person name="Brettin T."/>
            <person name="Detter J.C."/>
            <person name="Han C."/>
            <person name="Larimer F."/>
            <person name="Land M."/>
            <person name="Hauser L."/>
            <person name="Markowitz V."/>
            <person name="Cheng J.-F."/>
            <person name="Hugenholtz P."/>
            <person name="Woyke T."/>
            <person name="Wu D."/>
            <person name="Spring S."/>
            <person name="Schroeder M."/>
            <person name="Brambilla E."/>
            <person name="Klenk H.-P."/>
            <person name="Eisen J.A."/>
        </authorList>
    </citation>
    <scope>NUCLEOTIDE SEQUENCE [LARGE SCALE GENOMIC DNA]</scope>
    <source>
        <strain evidence="7">ATCC 49306 / DSM 6799 / DCB-1</strain>
    </source>
</reference>